<dbReference type="PANTHER" id="PTHR42708">
    <property type="entry name" value="ATP/GTP-BINDING PROTEIN-RELATED"/>
    <property type="match status" value="1"/>
</dbReference>
<dbReference type="PANTHER" id="PTHR42708:SF1">
    <property type="entry name" value="GLIDING MOTILITY PROTEIN MGLA"/>
    <property type="match status" value="1"/>
</dbReference>
<evidence type="ECO:0000313" key="1">
    <source>
        <dbReference type="EMBL" id="RUR66940.1"/>
    </source>
</evidence>
<dbReference type="Gene3D" id="3.40.50.300">
    <property type="entry name" value="P-loop containing nucleotide triphosphate hydrolases"/>
    <property type="match status" value="1"/>
</dbReference>
<dbReference type="InterPro" id="IPR027417">
    <property type="entry name" value="P-loop_NTPase"/>
</dbReference>
<protein>
    <submittedName>
        <fullName evidence="1">GTP-binding protein</fullName>
    </submittedName>
</protein>
<name>A0A433MGZ7_9BURK</name>
<dbReference type="AlphaFoldDB" id="A0A433MGZ7"/>
<evidence type="ECO:0000313" key="2">
    <source>
        <dbReference type="Proteomes" id="UP000281118"/>
    </source>
</evidence>
<comment type="caution">
    <text evidence="1">The sequence shown here is derived from an EMBL/GenBank/DDBJ whole genome shotgun (WGS) entry which is preliminary data.</text>
</comment>
<gene>
    <name evidence="1" type="ORF">EJP67_07650</name>
</gene>
<accession>A0A433MGZ7</accession>
<reference evidence="1 2" key="1">
    <citation type="submission" date="2018-12" db="EMBL/GenBank/DDBJ databases">
        <title>The genome sequences of Variovorax guangxiensis DSM 27352.</title>
        <authorList>
            <person name="Gao J."/>
            <person name="Sun J."/>
        </authorList>
    </citation>
    <scope>NUCLEOTIDE SEQUENCE [LARGE SCALE GENOMIC DNA]</scope>
    <source>
        <strain evidence="1 2">DSM 27352</strain>
    </source>
</reference>
<proteinExistence type="predicted"/>
<dbReference type="RefSeq" id="WP_126021099.1">
    <property type="nucleotide sequence ID" value="NZ_RXFT01000002.1"/>
</dbReference>
<dbReference type="InterPro" id="IPR052705">
    <property type="entry name" value="Gliding_Motility_GTPase"/>
</dbReference>
<dbReference type="Proteomes" id="UP000281118">
    <property type="component" value="Unassembled WGS sequence"/>
</dbReference>
<dbReference type="EMBL" id="RXFT01000002">
    <property type="protein sequence ID" value="RUR66940.1"/>
    <property type="molecule type" value="Genomic_DNA"/>
</dbReference>
<dbReference type="OrthoDB" id="4319884at2"/>
<sequence>MRDYKLVFTGPMGVGKTTAIAAISETPPVSTEVANADASIAKATTTVGLDFGQVTLDNGDRLRLYGTPGQARFDFMWKILVRDALGFAILIDNSRPDPLADLAAYLDGFAGALQQMPCAIGVSRLPSHPFPTLDDYARGLAGRGLVLPVMATDPRNRDDVVALIETLLMQIEALDEKIAP</sequence>
<organism evidence="1 2">
    <name type="scientific">Variovorax guangxiensis</name>
    <dbReference type="NCBI Taxonomy" id="1775474"/>
    <lineage>
        <taxon>Bacteria</taxon>
        <taxon>Pseudomonadati</taxon>
        <taxon>Pseudomonadota</taxon>
        <taxon>Betaproteobacteria</taxon>
        <taxon>Burkholderiales</taxon>
        <taxon>Comamonadaceae</taxon>
        <taxon>Variovorax</taxon>
    </lineage>
</organism>
<dbReference type="CDD" id="cd00882">
    <property type="entry name" value="Ras_like_GTPase"/>
    <property type="match status" value="1"/>
</dbReference>
<dbReference type="SUPFAM" id="SSF52540">
    <property type="entry name" value="P-loop containing nucleoside triphosphate hydrolases"/>
    <property type="match status" value="1"/>
</dbReference>